<dbReference type="InterPro" id="IPR018912">
    <property type="entry name" value="DUF2478"/>
</dbReference>
<evidence type="ECO:0000313" key="2">
    <source>
        <dbReference type="Proteomes" id="UP000246145"/>
    </source>
</evidence>
<organism evidence="1 2">
    <name type="scientific">Pusillimonas noertemannii</name>
    <dbReference type="NCBI Taxonomy" id="305977"/>
    <lineage>
        <taxon>Bacteria</taxon>
        <taxon>Pseudomonadati</taxon>
        <taxon>Pseudomonadota</taxon>
        <taxon>Betaproteobacteria</taxon>
        <taxon>Burkholderiales</taxon>
        <taxon>Alcaligenaceae</taxon>
        <taxon>Pusillimonas</taxon>
    </lineage>
</organism>
<dbReference type="OrthoDB" id="6050629at2"/>
<dbReference type="RefSeq" id="WP_116517626.1">
    <property type="nucleotide sequence ID" value="NZ_JACCEX010000001.1"/>
</dbReference>
<name>A0A2U1CRV7_9BURK</name>
<comment type="caution">
    <text evidence="1">The sequence shown here is derived from an EMBL/GenBank/DDBJ whole genome shotgun (WGS) entry which is preliminary data.</text>
</comment>
<keyword evidence="2" id="KW-1185">Reference proteome</keyword>
<protein>
    <submittedName>
        <fullName evidence="1">Uncharacterized protein DUF2478</fullName>
    </submittedName>
</protein>
<dbReference type="Pfam" id="PF10649">
    <property type="entry name" value="DUF2478"/>
    <property type="match status" value="1"/>
</dbReference>
<dbReference type="EMBL" id="QEKO01000001">
    <property type="protein sequence ID" value="PVY68541.1"/>
    <property type="molecule type" value="Genomic_DNA"/>
</dbReference>
<reference evidence="1 2" key="1">
    <citation type="submission" date="2018-04" db="EMBL/GenBank/DDBJ databases">
        <title>Genomic Encyclopedia of Type Strains, Phase IV (KMG-IV): sequencing the most valuable type-strain genomes for metagenomic binning, comparative biology and taxonomic classification.</title>
        <authorList>
            <person name="Goeker M."/>
        </authorList>
    </citation>
    <scope>NUCLEOTIDE SEQUENCE [LARGE SCALE GENOMIC DNA]</scope>
    <source>
        <strain evidence="1 2">DSM 10065</strain>
    </source>
</reference>
<proteinExistence type="predicted"/>
<accession>A0A2U1CRV7</accession>
<dbReference type="AlphaFoldDB" id="A0A2U1CRV7"/>
<gene>
    <name evidence="1" type="ORF">C7440_0947</name>
</gene>
<evidence type="ECO:0000313" key="1">
    <source>
        <dbReference type="EMBL" id="PVY68541.1"/>
    </source>
</evidence>
<sequence>MNPTEETIAVAAIVHEGKGSADGPLLEFVQRLQSRGRVVRGLVPGPQSDPHDCATRTVQDLEDGTVYPIGQSLGKESKACCLDPGALLKAGVVLRRAIETGADLIIVNRFGILEADGEGFSAEMLELMTRGYPVLTVVSPPYLDAWREFTGGLAIELPPDVDEILRWFDKHSAVAAGRR</sequence>
<dbReference type="STRING" id="1231391.GCA_000308195_03570"/>
<dbReference type="Proteomes" id="UP000246145">
    <property type="component" value="Unassembled WGS sequence"/>
</dbReference>